<protein>
    <submittedName>
        <fullName evidence="3">Uncharacterized protein</fullName>
    </submittedName>
</protein>
<dbReference type="PANTHER" id="PTHR34222">
    <property type="entry name" value="GAG_PRE-INTEGRS DOMAIN-CONTAINING PROTEIN"/>
    <property type="match status" value="1"/>
</dbReference>
<gene>
    <name evidence="3" type="ORF">FSB_LOCUS34979</name>
</gene>
<feature type="compositionally biased region" description="Low complexity" evidence="1">
    <location>
        <begin position="285"/>
        <end position="294"/>
    </location>
</feature>
<reference evidence="3" key="1">
    <citation type="submission" date="2018-02" db="EMBL/GenBank/DDBJ databases">
        <authorList>
            <person name="Cohen D.B."/>
            <person name="Kent A.D."/>
        </authorList>
    </citation>
    <scope>NUCLEOTIDE SEQUENCE</scope>
</reference>
<evidence type="ECO:0000313" key="3">
    <source>
        <dbReference type="EMBL" id="SPD07097.1"/>
    </source>
</evidence>
<proteinExistence type="predicted"/>
<dbReference type="PANTHER" id="PTHR34222:SF100">
    <property type="entry name" value="CCHC-TYPE DOMAIN-CONTAINING PROTEIN"/>
    <property type="match status" value="1"/>
</dbReference>
<keyword evidence="2" id="KW-0812">Transmembrane</keyword>
<keyword evidence="2" id="KW-1133">Transmembrane helix</keyword>
<evidence type="ECO:0000256" key="1">
    <source>
        <dbReference type="SAM" id="MobiDB-lite"/>
    </source>
</evidence>
<dbReference type="AlphaFoldDB" id="A0A2N9GXP5"/>
<name>A0A2N9GXP5_FAGSY</name>
<feature type="region of interest" description="Disordered" evidence="1">
    <location>
        <begin position="279"/>
        <end position="299"/>
    </location>
</feature>
<accession>A0A2N9GXP5</accession>
<keyword evidence="2" id="KW-0472">Membrane</keyword>
<dbReference type="EMBL" id="OIVN01002873">
    <property type="protein sequence ID" value="SPD07097.1"/>
    <property type="molecule type" value="Genomic_DNA"/>
</dbReference>
<feature type="transmembrane region" description="Helical" evidence="2">
    <location>
        <begin position="392"/>
        <end position="414"/>
    </location>
</feature>
<evidence type="ECO:0000256" key="2">
    <source>
        <dbReference type="SAM" id="Phobius"/>
    </source>
</evidence>
<organism evidence="3">
    <name type="scientific">Fagus sylvatica</name>
    <name type="common">Beechnut</name>
    <dbReference type="NCBI Taxonomy" id="28930"/>
    <lineage>
        <taxon>Eukaryota</taxon>
        <taxon>Viridiplantae</taxon>
        <taxon>Streptophyta</taxon>
        <taxon>Embryophyta</taxon>
        <taxon>Tracheophyta</taxon>
        <taxon>Spermatophyta</taxon>
        <taxon>Magnoliopsida</taxon>
        <taxon>eudicotyledons</taxon>
        <taxon>Gunneridae</taxon>
        <taxon>Pentapetalae</taxon>
        <taxon>rosids</taxon>
        <taxon>fabids</taxon>
        <taxon>Fagales</taxon>
        <taxon>Fagaceae</taxon>
        <taxon>Fagus</taxon>
    </lineage>
</organism>
<sequence length="438" mass="48866">MNAAILRLSWRSYAATVISGIALPPPSEFRCARYRQGLNPSPKTHCLHQIFCSKPPIETPQPPLDRSSHAGLSGTKIAAIQRCTLRLKILPAVTPHHTPSTCLCHVSPCHYATSALMPSQCHVISTFIKGRKLWFYVTGEMKKPIKGSSKDEDAFRIRLIEWDSNNHQILTWLRNTSIPSISNLLGNFDDVLHMDQLDLADPPWDTPNDAMRYATRRDQMRFYQFLMALHDDYEPVCSQLLHQIPIPSLDAALNELVREETRLQTLQAQNKLNVLATTSPLAPLQQSDSDQSSSNTRRLDKKSNKFCRYYKKHGHTIETCYRRNRSTAAVTHGNTDQTPIAAVAPAHSGSTITLTTDQLEDIIAQALVRAGNASSSSALSVLPRRHRNLGSAVKLGVLFEISSLVFLLLVSLLLPHLHLPYHFGILGSGMHHLPGYNS</sequence>